<reference evidence="12 13" key="1">
    <citation type="submission" date="2017-08" db="EMBL/GenBank/DDBJ databases">
        <title>Reclassification of Bisgaard taxon 37 and 44.</title>
        <authorList>
            <person name="Christensen H."/>
        </authorList>
    </citation>
    <scope>NUCLEOTIDE SEQUENCE [LARGE SCALE GENOMIC DNA]</scope>
    <source>
        <strain evidence="12 13">EEAB3T1</strain>
    </source>
</reference>
<dbReference type="GO" id="GO:0003677">
    <property type="term" value="F:DNA binding"/>
    <property type="evidence" value="ECO:0007669"/>
    <property type="project" value="UniProtKB-UniRule"/>
</dbReference>
<protein>
    <recommendedName>
        <fullName evidence="14">Tyrosine recombinase XerC</fullName>
    </recommendedName>
</protein>
<dbReference type="GO" id="GO:0005737">
    <property type="term" value="C:cytoplasm"/>
    <property type="evidence" value="ECO:0007669"/>
    <property type="project" value="UniProtKB-SubCell"/>
</dbReference>
<dbReference type="InterPro" id="IPR044068">
    <property type="entry name" value="CB"/>
</dbReference>
<evidence type="ECO:0000313" key="12">
    <source>
        <dbReference type="EMBL" id="RIY35596.1"/>
    </source>
</evidence>
<evidence type="ECO:0000256" key="1">
    <source>
        <dbReference type="ARBA" id="ARBA00004496"/>
    </source>
</evidence>
<keyword evidence="2" id="KW-0963">Cytoplasm</keyword>
<dbReference type="InterPro" id="IPR002104">
    <property type="entry name" value="Integrase_catalytic"/>
</dbReference>
<evidence type="ECO:0008006" key="14">
    <source>
        <dbReference type="Google" id="ProtNLM"/>
    </source>
</evidence>
<dbReference type="InterPro" id="IPR050090">
    <property type="entry name" value="Tyrosine_recombinase_XerCD"/>
</dbReference>
<dbReference type="Proteomes" id="UP000265964">
    <property type="component" value="Unassembled WGS sequence"/>
</dbReference>
<feature type="domain" description="Tyr recombinase" evidence="10">
    <location>
        <begin position="170"/>
        <end position="512"/>
    </location>
</feature>
<evidence type="ECO:0000256" key="9">
    <source>
        <dbReference type="PROSITE-ProRule" id="PRU01248"/>
    </source>
</evidence>
<evidence type="ECO:0000256" key="4">
    <source>
        <dbReference type="ARBA" id="ARBA00022829"/>
    </source>
</evidence>
<accession>A0A3A1YDU8</accession>
<comment type="subcellular location">
    <subcellularLocation>
        <location evidence="1">Cytoplasm</location>
    </subcellularLocation>
</comment>
<dbReference type="PROSITE" id="PS51900">
    <property type="entry name" value="CB"/>
    <property type="match status" value="1"/>
</dbReference>
<dbReference type="InterPro" id="IPR011010">
    <property type="entry name" value="DNA_brk_join_enz"/>
</dbReference>
<dbReference type="PANTHER" id="PTHR30349">
    <property type="entry name" value="PHAGE INTEGRASE-RELATED"/>
    <property type="match status" value="1"/>
</dbReference>
<feature type="domain" description="Core-binding (CB)" evidence="11">
    <location>
        <begin position="13"/>
        <end position="149"/>
    </location>
</feature>
<dbReference type="Pfam" id="PF02899">
    <property type="entry name" value="Phage_int_SAM_1"/>
    <property type="match status" value="1"/>
</dbReference>
<evidence type="ECO:0000256" key="5">
    <source>
        <dbReference type="ARBA" id="ARBA00022908"/>
    </source>
</evidence>
<organism evidence="12 13">
    <name type="scientific">Psittacicella gerlachiana</name>
    <dbReference type="NCBI Taxonomy" id="2028574"/>
    <lineage>
        <taxon>Bacteria</taxon>
        <taxon>Pseudomonadati</taxon>
        <taxon>Pseudomonadota</taxon>
        <taxon>Gammaproteobacteria</taxon>
        <taxon>Pasteurellales</taxon>
        <taxon>Psittacicellaceae</taxon>
        <taxon>Psittacicella</taxon>
    </lineage>
</organism>
<dbReference type="InterPro" id="IPR013762">
    <property type="entry name" value="Integrase-like_cat_sf"/>
</dbReference>
<evidence type="ECO:0000259" key="10">
    <source>
        <dbReference type="PROSITE" id="PS51898"/>
    </source>
</evidence>
<dbReference type="EMBL" id="NRJF01000083">
    <property type="protein sequence ID" value="RIY35596.1"/>
    <property type="molecule type" value="Genomic_DNA"/>
</dbReference>
<evidence type="ECO:0000256" key="8">
    <source>
        <dbReference type="ARBA" id="ARBA00023306"/>
    </source>
</evidence>
<dbReference type="InterPro" id="IPR004107">
    <property type="entry name" value="Integrase_SAM-like_N"/>
</dbReference>
<dbReference type="InterPro" id="IPR010998">
    <property type="entry name" value="Integrase_recombinase_N"/>
</dbReference>
<keyword evidence="6 9" id="KW-0238">DNA-binding</keyword>
<dbReference type="GO" id="GO:0007059">
    <property type="term" value="P:chromosome segregation"/>
    <property type="evidence" value="ECO:0007669"/>
    <property type="project" value="UniProtKB-KW"/>
</dbReference>
<evidence type="ECO:0000256" key="7">
    <source>
        <dbReference type="ARBA" id="ARBA00023172"/>
    </source>
</evidence>
<dbReference type="GO" id="GO:0051301">
    <property type="term" value="P:cell division"/>
    <property type="evidence" value="ECO:0007669"/>
    <property type="project" value="UniProtKB-KW"/>
</dbReference>
<evidence type="ECO:0000259" key="11">
    <source>
        <dbReference type="PROSITE" id="PS51900"/>
    </source>
</evidence>
<evidence type="ECO:0000256" key="6">
    <source>
        <dbReference type="ARBA" id="ARBA00023125"/>
    </source>
</evidence>
<keyword evidence="4" id="KW-0159">Chromosome partition</keyword>
<dbReference type="Pfam" id="PF00589">
    <property type="entry name" value="Phage_integrase"/>
    <property type="match status" value="2"/>
</dbReference>
<dbReference type="GO" id="GO:0015074">
    <property type="term" value="P:DNA integration"/>
    <property type="evidence" value="ECO:0007669"/>
    <property type="project" value="UniProtKB-KW"/>
</dbReference>
<evidence type="ECO:0000256" key="3">
    <source>
        <dbReference type="ARBA" id="ARBA00022618"/>
    </source>
</evidence>
<dbReference type="PANTHER" id="PTHR30349:SF77">
    <property type="entry name" value="TYROSINE RECOMBINASE XERC"/>
    <property type="match status" value="1"/>
</dbReference>
<dbReference type="Gene3D" id="1.10.443.10">
    <property type="entry name" value="Intergrase catalytic core"/>
    <property type="match status" value="2"/>
</dbReference>
<dbReference type="PROSITE" id="PS51898">
    <property type="entry name" value="TYR_RECOMBINASE"/>
    <property type="match status" value="1"/>
</dbReference>
<evidence type="ECO:0000313" key="13">
    <source>
        <dbReference type="Proteomes" id="UP000265964"/>
    </source>
</evidence>
<keyword evidence="8" id="KW-0131">Cell cycle</keyword>
<keyword evidence="3" id="KW-0132">Cell division</keyword>
<keyword evidence="7" id="KW-0233">DNA recombination</keyword>
<evidence type="ECO:0000256" key="2">
    <source>
        <dbReference type="ARBA" id="ARBA00022490"/>
    </source>
</evidence>
<comment type="caution">
    <text evidence="12">The sequence shown here is derived from an EMBL/GenBank/DDBJ whole genome shotgun (WGS) entry which is preliminary data.</text>
</comment>
<sequence length="564" mass="64443">MSKITNITTLFPDFVKKDLESFLQYIKLEKSYSNNTLLAYRNNLLQALNAIYQVLTKEEQKQAPDELMDLSAILGKRKAKKSTIPELTAETDQPKAQSSESLPLTSFTWESCQVEIIKQAISAELHPQKSASSRNQFLSALRSFFQWLLINDKVKANYPKLVKNLKVEKNLPVVIEKSTMEQILETVIIRNFLELRDQVIFEMMFNTGVRLSEVCNLNLQDLDFSKNQIQILGKGNVYRHIPLSIGLKQLIALYLVLREREILDKLDESQLAELNIDPTLNLNLNINDAGQVYHYATNILANANRYTNTQSANSVGKGRKRASAASQMLSAHLHEAPIKDLGLSKQEQQAIELSNAEAGIMSLADLKALQKKKANPLKTNTDINNSISAEVSQNSMQNHTNLLNSAGYELQLEEQSKEHLKHRFHPLHALFLSTHLKRITARAIQYRLDQRVLKSGVKRKLSPHKLRHSFATQFLKNSSNLRAVQEILGHKNLVTTQIYTHLDLEHLIQVYNQAHPQQIKHQEELLARKEQEQKIKAWHKQQGRKTKANQQEKLIAQIKAKKDQ</sequence>
<keyword evidence="5" id="KW-0229">DNA integration</keyword>
<dbReference type="AlphaFoldDB" id="A0A3A1YDU8"/>
<dbReference type="SUPFAM" id="SSF56349">
    <property type="entry name" value="DNA breaking-rejoining enzymes"/>
    <property type="match status" value="2"/>
</dbReference>
<keyword evidence="13" id="KW-1185">Reference proteome</keyword>
<dbReference type="GO" id="GO:0006310">
    <property type="term" value="P:DNA recombination"/>
    <property type="evidence" value="ECO:0007669"/>
    <property type="project" value="UniProtKB-KW"/>
</dbReference>
<dbReference type="Gene3D" id="1.10.150.130">
    <property type="match status" value="1"/>
</dbReference>
<dbReference type="RefSeq" id="WP_222985552.1">
    <property type="nucleotide sequence ID" value="NZ_NRJF01000083.1"/>
</dbReference>
<proteinExistence type="predicted"/>
<gene>
    <name evidence="12" type="ORF">CKF59_03365</name>
</gene>
<name>A0A3A1YDU8_9GAMM</name>